<feature type="compositionally biased region" description="Pro residues" evidence="1">
    <location>
        <begin position="141"/>
        <end position="152"/>
    </location>
</feature>
<evidence type="ECO:0000313" key="2">
    <source>
        <dbReference type="EMBL" id="VEL19667.1"/>
    </source>
</evidence>
<protein>
    <submittedName>
        <fullName evidence="2">Uncharacterized protein</fullName>
    </submittedName>
</protein>
<name>A0A448WTB3_9PLAT</name>
<proteinExistence type="predicted"/>
<comment type="caution">
    <text evidence="2">The sequence shown here is derived from an EMBL/GenBank/DDBJ whole genome shotgun (WGS) entry which is preliminary data.</text>
</comment>
<reference evidence="2" key="1">
    <citation type="submission" date="2018-11" db="EMBL/GenBank/DDBJ databases">
        <authorList>
            <consortium name="Pathogen Informatics"/>
        </authorList>
    </citation>
    <scope>NUCLEOTIDE SEQUENCE</scope>
</reference>
<feature type="compositionally biased region" description="Low complexity" evidence="1">
    <location>
        <begin position="156"/>
        <end position="169"/>
    </location>
</feature>
<feature type="non-terminal residue" evidence="2">
    <location>
        <position position="1"/>
    </location>
</feature>
<dbReference type="Proteomes" id="UP000784294">
    <property type="component" value="Unassembled WGS sequence"/>
</dbReference>
<evidence type="ECO:0000256" key="1">
    <source>
        <dbReference type="SAM" id="MobiDB-lite"/>
    </source>
</evidence>
<gene>
    <name evidence="2" type="ORF">PXEA_LOCUS13107</name>
</gene>
<dbReference type="EMBL" id="CAAALY010042666">
    <property type="protein sequence ID" value="VEL19667.1"/>
    <property type="molecule type" value="Genomic_DNA"/>
</dbReference>
<accession>A0A448WTB3</accession>
<feature type="region of interest" description="Disordered" evidence="1">
    <location>
        <begin position="114"/>
        <end position="235"/>
    </location>
</feature>
<organism evidence="2 3">
    <name type="scientific">Protopolystoma xenopodis</name>
    <dbReference type="NCBI Taxonomy" id="117903"/>
    <lineage>
        <taxon>Eukaryota</taxon>
        <taxon>Metazoa</taxon>
        <taxon>Spiralia</taxon>
        <taxon>Lophotrochozoa</taxon>
        <taxon>Platyhelminthes</taxon>
        <taxon>Monogenea</taxon>
        <taxon>Polyopisthocotylea</taxon>
        <taxon>Polystomatidea</taxon>
        <taxon>Polystomatidae</taxon>
        <taxon>Protopolystoma</taxon>
    </lineage>
</organism>
<evidence type="ECO:0000313" key="3">
    <source>
        <dbReference type="Proteomes" id="UP000784294"/>
    </source>
</evidence>
<keyword evidence="3" id="KW-1185">Reference proteome</keyword>
<sequence length="350" mass="37615">VTGGFDTSSSTYCQTPCEDDDDVDCDDNNGKANETNHFVMSGIAQPDYLHSSFPANHPFPASSPSVLPYLAHVGAPVSSTNAVVNTSPSIITKTGSNISTVMANSITKTIGHPLNARQFRGSPPPLHHHIPSGLSFAASRSPPPPPAPPPPANGVLLRSLDGLSGRSGDAPPPIVTFTHPSFDSTPKPDVAWLGLKSRDSKELSSGPTKSGDQRAVTMRRNEDEKDEEEDEERLSLDEGLSVAYPGHHHHQHKARGAFNPEKVCNNGVECMEMPIAWPEAALYSCYAGSAEDSRTHFPGGSEEQKKKPSCDFFQVVSAMRCYKTLPVLLTIGTSTVRTIKKPAYDDFKPS</sequence>
<dbReference type="AlphaFoldDB" id="A0A448WTB3"/>